<proteinExistence type="predicted"/>
<evidence type="ECO:0000313" key="1">
    <source>
        <dbReference type="EMBL" id="CAA9219826.1"/>
    </source>
</evidence>
<sequence>MQVRHLVARDNLSPEGRILDPTAVRHGALRAGRVYALAGPIDAETHLNLDFPDHHLDPCVVVESLTEGAAALATPIPDVDEPASPYLLAATAPTAYDHRGPVDVGARRTAWLAALRERRNAAAPLPHTSVKAPTP</sequence>
<dbReference type="AlphaFoldDB" id="A0A6J4HCI5"/>
<name>A0A6J4HCI5_9CHLR</name>
<reference evidence="1" key="1">
    <citation type="submission" date="2020-02" db="EMBL/GenBank/DDBJ databases">
        <authorList>
            <person name="Meier V. D."/>
        </authorList>
    </citation>
    <scope>NUCLEOTIDE SEQUENCE</scope>
    <source>
        <strain evidence="1">AVDCRST_MAG77</strain>
    </source>
</reference>
<organism evidence="1">
    <name type="scientific">uncultured Chloroflexota bacterium</name>
    <dbReference type="NCBI Taxonomy" id="166587"/>
    <lineage>
        <taxon>Bacteria</taxon>
        <taxon>Bacillati</taxon>
        <taxon>Chloroflexota</taxon>
        <taxon>environmental samples</taxon>
    </lineage>
</organism>
<dbReference type="EMBL" id="CADCTC010000027">
    <property type="protein sequence ID" value="CAA9219826.1"/>
    <property type="molecule type" value="Genomic_DNA"/>
</dbReference>
<protein>
    <submittedName>
        <fullName evidence="1">Uncharacterized protein</fullName>
    </submittedName>
</protein>
<accession>A0A6J4HCI5</accession>
<gene>
    <name evidence="1" type="ORF">AVDCRST_MAG77-420</name>
</gene>